<dbReference type="Proteomes" id="UP000231279">
    <property type="component" value="Unassembled WGS sequence"/>
</dbReference>
<protein>
    <submittedName>
        <fullName evidence="1">Uncharacterized protein</fullName>
    </submittedName>
</protein>
<reference evidence="2" key="1">
    <citation type="journal article" date="2018" name="Gigascience">
        <title>Genome assembly of the Pink Ipe (Handroanthus impetiginosus, Bignoniaceae), a highly valued, ecologically keystone Neotropical timber forest tree.</title>
        <authorList>
            <person name="Silva-Junior O.B."/>
            <person name="Grattapaglia D."/>
            <person name="Novaes E."/>
            <person name="Collevatti R.G."/>
        </authorList>
    </citation>
    <scope>NUCLEOTIDE SEQUENCE [LARGE SCALE GENOMIC DNA]</scope>
    <source>
        <strain evidence="2">cv. UFG-1</strain>
    </source>
</reference>
<name>A0A2G9FZK4_9LAMI</name>
<evidence type="ECO:0000313" key="2">
    <source>
        <dbReference type="Proteomes" id="UP000231279"/>
    </source>
</evidence>
<gene>
    <name evidence="1" type="ORF">CDL12_29150</name>
</gene>
<keyword evidence="2" id="KW-1185">Reference proteome</keyword>
<comment type="caution">
    <text evidence="1">The sequence shown here is derived from an EMBL/GenBank/DDBJ whole genome shotgun (WGS) entry which is preliminary data.</text>
</comment>
<organism evidence="1 2">
    <name type="scientific">Handroanthus impetiginosus</name>
    <dbReference type="NCBI Taxonomy" id="429701"/>
    <lineage>
        <taxon>Eukaryota</taxon>
        <taxon>Viridiplantae</taxon>
        <taxon>Streptophyta</taxon>
        <taxon>Embryophyta</taxon>
        <taxon>Tracheophyta</taxon>
        <taxon>Spermatophyta</taxon>
        <taxon>Magnoliopsida</taxon>
        <taxon>eudicotyledons</taxon>
        <taxon>Gunneridae</taxon>
        <taxon>Pentapetalae</taxon>
        <taxon>asterids</taxon>
        <taxon>lamiids</taxon>
        <taxon>Lamiales</taxon>
        <taxon>Bignoniaceae</taxon>
        <taxon>Crescentiina</taxon>
        <taxon>Tabebuia alliance</taxon>
        <taxon>Handroanthus</taxon>
    </lineage>
</organism>
<sequence>MTSQQYIRTSRLEVECFTLCSIHHNPLISLSLFLPSTFVEQRQRQHFWIPPIWNKAFLPTLSTMNNDKRFVLVPTIPSTTEDISDELTTERTVRNNIGA</sequence>
<evidence type="ECO:0000313" key="1">
    <source>
        <dbReference type="EMBL" id="PIM98371.1"/>
    </source>
</evidence>
<dbReference type="AlphaFoldDB" id="A0A2G9FZK4"/>
<proteinExistence type="predicted"/>
<dbReference type="EMBL" id="NKXS01008452">
    <property type="protein sequence ID" value="PIM98371.1"/>
    <property type="molecule type" value="Genomic_DNA"/>
</dbReference>
<accession>A0A2G9FZK4</accession>